<reference evidence="2" key="1">
    <citation type="journal article" date="2019" name="Int. J. Syst. Evol. Microbiol.">
        <title>The Global Catalogue of Microorganisms (GCM) 10K type strain sequencing project: providing services to taxonomists for standard genome sequencing and annotation.</title>
        <authorList>
            <consortium name="The Broad Institute Genomics Platform"/>
            <consortium name="The Broad Institute Genome Sequencing Center for Infectious Disease"/>
            <person name="Wu L."/>
            <person name="Ma J."/>
        </authorList>
    </citation>
    <scope>NUCLEOTIDE SEQUENCE [LARGE SCALE GENOMIC DNA]</scope>
    <source>
        <strain evidence="2">JCM 13249</strain>
    </source>
</reference>
<evidence type="ECO:0008006" key="3">
    <source>
        <dbReference type="Google" id="ProtNLM"/>
    </source>
</evidence>
<evidence type="ECO:0000313" key="1">
    <source>
        <dbReference type="EMBL" id="GAA1774482.1"/>
    </source>
</evidence>
<dbReference type="EMBL" id="BAAALS010000039">
    <property type="protein sequence ID" value="GAA1774482.1"/>
    <property type="molecule type" value="Genomic_DNA"/>
</dbReference>
<keyword evidence="2" id="KW-1185">Reference proteome</keyword>
<sequence length="74" mass="7957">MSVTLDLPEHVVQRLTAEADRRGVALADLIADLAAQLPDSDQPRRRLAFVGVGASRSGISERVDDLLAEGFGRD</sequence>
<name>A0ABP4XCT5_9ACTN</name>
<protein>
    <recommendedName>
        <fullName evidence="3">Toxin-antitoxin system HicB family antitoxin</fullName>
    </recommendedName>
</protein>
<accession>A0ABP4XCT5</accession>
<dbReference type="RefSeq" id="WP_344087675.1">
    <property type="nucleotide sequence ID" value="NZ_BAAALS010000039.1"/>
</dbReference>
<dbReference type="Proteomes" id="UP001500655">
    <property type="component" value="Unassembled WGS sequence"/>
</dbReference>
<comment type="caution">
    <text evidence="1">The sequence shown here is derived from an EMBL/GenBank/DDBJ whole genome shotgun (WGS) entry which is preliminary data.</text>
</comment>
<gene>
    <name evidence="1" type="ORF">GCM10009681_52540</name>
</gene>
<organism evidence="1 2">
    <name type="scientific">Luedemannella helvata</name>
    <dbReference type="NCBI Taxonomy" id="349315"/>
    <lineage>
        <taxon>Bacteria</taxon>
        <taxon>Bacillati</taxon>
        <taxon>Actinomycetota</taxon>
        <taxon>Actinomycetes</taxon>
        <taxon>Micromonosporales</taxon>
        <taxon>Micromonosporaceae</taxon>
        <taxon>Luedemannella</taxon>
    </lineage>
</organism>
<evidence type="ECO:0000313" key="2">
    <source>
        <dbReference type="Proteomes" id="UP001500655"/>
    </source>
</evidence>
<proteinExistence type="predicted"/>